<dbReference type="CDD" id="cd05214">
    <property type="entry name" value="GAPDH_I_N"/>
    <property type="match status" value="1"/>
</dbReference>
<dbReference type="GO" id="GO:0051287">
    <property type="term" value="F:NAD binding"/>
    <property type="evidence" value="ECO:0007669"/>
    <property type="project" value="InterPro"/>
</dbReference>
<keyword evidence="9" id="KW-0520">NAD</keyword>
<dbReference type="EMBL" id="DQVM01000162">
    <property type="protein sequence ID" value="HIQ30497.1"/>
    <property type="molecule type" value="Genomic_DNA"/>
</dbReference>
<dbReference type="FunFam" id="3.30.360.10:FF:000002">
    <property type="entry name" value="Glyceraldehyde-3-phosphate dehydrogenase"/>
    <property type="match status" value="1"/>
</dbReference>
<keyword evidence="4" id="KW-0560">Oxidoreductase</keyword>
<keyword evidence="9" id="KW-0547">Nucleotide-binding</keyword>
<proteinExistence type="inferred from homology"/>
<feature type="site" description="Activates thiol group during catalysis" evidence="10">
    <location>
        <position position="183"/>
    </location>
</feature>
<dbReference type="PROSITE" id="PS00071">
    <property type="entry name" value="GAPDH"/>
    <property type="match status" value="1"/>
</dbReference>
<dbReference type="CDD" id="cd18126">
    <property type="entry name" value="GAPDH_I_C"/>
    <property type="match status" value="1"/>
</dbReference>
<dbReference type="SUPFAM" id="SSF55347">
    <property type="entry name" value="Glyceraldehyde-3-phosphate dehydrogenase-like, C-terminal domain"/>
    <property type="match status" value="1"/>
</dbReference>
<protein>
    <recommendedName>
        <fullName evidence="2">glyceraldehyde-3-phosphate dehydrogenase (NAD(P)(+)) (phosphorylating)</fullName>
        <ecNumber evidence="2">1.2.1.59</ecNumber>
    </recommendedName>
</protein>
<dbReference type="InterPro" id="IPR006424">
    <property type="entry name" value="Glyceraldehyde-3-P_DH_1"/>
</dbReference>
<dbReference type="Pfam" id="PF00044">
    <property type="entry name" value="Gp_dh_N"/>
    <property type="match status" value="1"/>
</dbReference>
<dbReference type="InterPro" id="IPR020828">
    <property type="entry name" value="GlycerAld_3-P_DH_NAD(P)-bd"/>
</dbReference>
<dbReference type="InterPro" id="IPR020829">
    <property type="entry name" value="GlycerAld_3-P_DH_cat"/>
</dbReference>
<feature type="binding site" evidence="8">
    <location>
        <position position="186"/>
    </location>
    <ligand>
        <name>D-glyceraldehyde 3-phosphate</name>
        <dbReference type="ChEBI" id="CHEBI:59776"/>
    </ligand>
</feature>
<evidence type="ECO:0000256" key="6">
    <source>
        <dbReference type="ARBA" id="ARBA00048853"/>
    </source>
</evidence>
<feature type="binding site" evidence="8">
    <location>
        <begin position="155"/>
        <end position="157"/>
    </location>
    <ligand>
        <name>D-glyceraldehyde 3-phosphate</name>
        <dbReference type="ChEBI" id="CHEBI:59776"/>
    </ligand>
</feature>
<dbReference type="Proteomes" id="UP000608579">
    <property type="component" value="Unassembled WGS sequence"/>
</dbReference>
<dbReference type="GO" id="GO:0050661">
    <property type="term" value="F:NADP binding"/>
    <property type="evidence" value="ECO:0007669"/>
    <property type="project" value="InterPro"/>
</dbReference>
<reference evidence="13" key="1">
    <citation type="journal article" date="2020" name="ISME J.">
        <title>Gammaproteobacteria mediating utilization of methyl-, sulfur- and petroleum organic compounds in deep ocean hydrothermal plumes.</title>
        <authorList>
            <person name="Zhou Z."/>
            <person name="Liu Y."/>
            <person name="Pan J."/>
            <person name="Cron B.R."/>
            <person name="Toner B.M."/>
            <person name="Anantharaman K."/>
            <person name="Breier J.A."/>
            <person name="Dick G.J."/>
            <person name="Li M."/>
        </authorList>
    </citation>
    <scope>NUCLEOTIDE SEQUENCE</scope>
    <source>
        <strain evidence="13">SZUA-1515</strain>
    </source>
</reference>
<feature type="active site" description="Nucleophile" evidence="7">
    <location>
        <position position="156"/>
    </location>
</feature>
<evidence type="ECO:0000259" key="12">
    <source>
        <dbReference type="SMART" id="SM00846"/>
    </source>
</evidence>
<feature type="binding site" evidence="8">
    <location>
        <begin position="214"/>
        <end position="215"/>
    </location>
    <ligand>
        <name>D-glyceraldehyde 3-phosphate</name>
        <dbReference type="ChEBI" id="CHEBI:59776"/>
    </ligand>
</feature>
<dbReference type="AlphaFoldDB" id="A0A833EAG2"/>
<feature type="binding site" evidence="9">
    <location>
        <position position="321"/>
    </location>
    <ligand>
        <name>NAD(+)</name>
        <dbReference type="ChEBI" id="CHEBI:57540"/>
    </ligand>
</feature>
<evidence type="ECO:0000256" key="2">
    <source>
        <dbReference type="ARBA" id="ARBA00013024"/>
    </source>
</evidence>
<comment type="caution">
    <text evidence="13">The sequence shown here is derived from an EMBL/GenBank/DDBJ whole genome shotgun (WGS) entry which is preliminary data.</text>
</comment>
<dbReference type="InterPro" id="IPR020830">
    <property type="entry name" value="GlycerAld_3-P_DH_AS"/>
</dbReference>
<dbReference type="SMART" id="SM00846">
    <property type="entry name" value="Gp_dh_N"/>
    <property type="match status" value="1"/>
</dbReference>
<evidence type="ECO:0000313" key="13">
    <source>
        <dbReference type="EMBL" id="HIQ30497.1"/>
    </source>
</evidence>
<sequence>MVLRIGINGMGRIGRLFFRAALQDPEYGRSFKVVAYNELADAKTTAFLLKYDSIHGRLNREVKHTEKGISVDGEEIIGFSNPDPSQIPWEQAEVDLVVESTGRFTKRQDASKHLRGTVKKVLISAPSSDADVTIVPGVNNNMLDIRKQDVISAASCTTNCLAPMVKVLLDNFGIKSGFMTTVHAFTNDQRLLDLVHKDLRRARAATQSIIPTTTGAASALHLVIPEVKGKLHGVALRVPVSDGSITDLTVTLEQEVTVEQINRTFQEESQGRMKGIIEYVEEPIVSADIIGNPHSCIFDALSTLVLGERSSMVKVFGWYDNEWGYSNRLVDVIKMMINQGVEKL</sequence>
<comment type="catalytic activity">
    <reaction evidence="6">
        <text>D-glyceraldehyde 3-phosphate + phosphate + NAD(+) = (2R)-3-phospho-glyceroyl phosphate + NADH + H(+)</text>
        <dbReference type="Rhea" id="RHEA:10300"/>
        <dbReference type="ChEBI" id="CHEBI:15378"/>
        <dbReference type="ChEBI" id="CHEBI:43474"/>
        <dbReference type="ChEBI" id="CHEBI:57540"/>
        <dbReference type="ChEBI" id="CHEBI:57604"/>
        <dbReference type="ChEBI" id="CHEBI:57945"/>
        <dbReference type="ChEBI" id="CHEBI:59776"/>
        <dbReference type="EC" id="1.2.1.59"/>
    </reaction>
</comment>
<name>A0A833EAG2_CALS0</name>
<comment type="catalytic activity">
    <reaction evidence="5">
        <text>D-glyceraldehyde 3-phosphate + phosphate + NADP(+) = (2R)-3-phospho-glyceroyl phosphate + NADPH + H(+)</text>
        <dbReference type="Rhea" id="RHEA:10296"/>
        <dbReference type="ChEBI" id="CHEBI:15378"/>
        <dbReference type="ChEBI" id="CHEBI:43474"/>
        <dbReference type="ChEBI" id="CHEBI:57604"/>
        <dbReference type="ChEBI" id="CHEBI:57783"/>
        <dbReference type="ChEBI" id="CHEBI:58349"/>
        <dbReference type="ChEBI" id="CHEBI:59776"/>
        <dbReference type="EC" id="1.2.1.59"/>
    </reaction>
</comment>
<evidence type="ECO:0000256" key="8">
    <source>
        <dbReference type="PIRSR" id="PIRSR000149-2"/>
    </source>
</evidence>
<dbReference type="Gene3D" id="3.30.360.10">
    <property type="entry name" value="Dihydrodipicolinate Reductase, domain 2"/>
    <property type="match status" value="1"/>
</dbReference>
<dbReference type="FunFam" id="3.40.50.720:FF:000001">
    <property type="entry name" value="Glyceraldehyde-3-phosphate dehydrogenase"/>
    <property type="match status" value="1"/>
</dbReference>
<evidence type="ECO:0000256" key="10">
    <source>
        <dbReference type="PIRSR" id="PIRSR000149-4"/>
    </source>
</evidence>
<evidence type="ECO:0000256" key="4">
    <source>
        <dbReference type="ARBA" id="ARBA00023002"/>
    </source>
</evidence>
<keyword evidence="3" id="KW-0521">NADP</keyword>
<dbReference type="NCBIfam" id="TIGR01534">
    <property type="entry name" value="GAPDH-I"/>
    <property type="match status" value="1"/>
</dbReference>
<dbReference type="GO" id="GO:0006006">
    <property type="term" value="P:glucose metabolic process"/>
    <property type="evidence" value="ECO:0007669"/>
    <property type="project" value="InterPro"/>
</dbReference>
<feature type="binding site" evidence="9">
    <location>
        <position position="124"/>
    </location>
    <ligand>
        <name>NAD(+)</name>
        <dbReference type="ChEBI" id="CHEBI:57540"/>
    </ligand>
</feature>
<dbReference type="InterPro" id="IPR020831">
    <property type="entry name" value="GlycerAld/Erythrose_P_DH"/>
</dbReference>
<dbReference type="GO" id="GO:0043891">
    <property type="term" value="F:glyceraldehyde-3-phosphate dehydrogenase [NAD(P)+] (phosphorylating) activity"/>
    <property type="evidence" value="ECO:0007669"/>
    <property type="project" value="UniProtKB-EC"/>
</dbReference>
<evidence type="ECO:0000256" key="5">
    <source>
        <dbReference type="ARBA" id="ARBA00048067"/>
    </source>
</evidence>
<evidence type="ECO:0000256" key="3">
    <source>
        <dbReference type="ARBA" id="ARBA00022857"/>
    </source>
</evidence>
<evidence type="ECO:0000313" key="14">
    <source>
        <dbReference type="Proteomes" id="UP000608579"/>
    </source>
</evidence>
<feature type="binding site" evidence="9">
    <location>
        <begin position="12"/>
        <end position="13"/>
    </location>
    <ligand>
        <name>NAD(+)</name>
        <dbReference type="ChEBI" id="CHEBI:57540"/>
    </ligand>
</feature>
<dbReference type="EC" id="1.2.1.59" evidence="2"/>
<gene>
    <name evidence="13" type="primary">gap</name>
    <name evidence="13" type="ORF">EYH45_08075</name>
</gene>
<dbReference type="PANTHER" id="PTHR43148">
    <property type="entry name" value="GLYCERALDEHYDE-3-PHOSPHATE DEHYDROGENASE 2"/>
    <property type="match status" value="1"/>
</dbReference>
<evidence type="ECO:0000256" key="9">
    <source>
        <dbReference type="PIRSR" id="PIRSR000149-3"/>
    </source>
</evidence>
<evidence type="ECO:0000256" key="7">
    <source>
        <dbReference type="PIRSR" id="PIRSR000149-1"/>
    </source>
</evidence>
<dbReference type="PRINTS" id="PR00078">
    <property type="entry name" value="G3PDHDRGNASE"/>
</dbReference>
<accession>A0A833EAG2</accession>
<dbReference type="PIRSF" id="PIRSF000149">
    <property type="entry name" value="GAP_DH"/>
    <property type="match status" value="1"/>
</dbReference>
<evidence type="ECO:0000256" key="1">
    <source>
        <dbReference type="ARBA" id="ARBA00007406"/>
    </source>
</evidence>
<evidence type="ECO:0000256" key="11">
    <source>
        <dbReference type="RuleBase" id="RU000397"/>
    </source>
</evidence>
<dbReference type="InterPro" id="IPR036291">
    <property type="entry name" value="NAD(P)-bd_dom_sf"/>
</dbReference>
<dbReference type="SUPFAM" id="SSF51735">
    <property type="entry name" value="NAD(P)-binding Rossmann-fold domains"/>
    <property type="match status" value="1"/>
</dbReference>
<feature type="binding site" evidence="8">
    <location>
        <position position="237"/>
    </location>
    <ligand>
        <name>D-glyceraldehyde 3-phosphate</name>
        <dbReference type="ChEBI" id="CHEBI:59776"/>
    </ligand>
</feature>
<organism evidence="13 14">
    <name type="scientific">Caldiarchaeum subterraneum</name>
    <dbReference type="NCBI Taxonomy" id="311458"/>
    <lineage>
        <taxon>Archaea</taxon>
        <taxon>Nitrososphaerota</taxon>
        <taxon>Candidatus Caldarchaeales</taxon>
        <taxon>Candidatus Caldarchaeaceae</taxon>
        <taxon>Candidatus Caldarchaeum</taxon>
    </lineage>
</organism>
<dbReference type="Gene3D" id="3.40.50.720">
    <property type="entry name" value="NAD(P)-binding Rossmann-like Domain"/>
    <property type="match status" value="1"/>
</dbReference>
<dbReference type="Pfam" id="PF02800">
    <property type="entry name" value="Gp_dh_C"/>
    <property type="match status" value="1"/>
</dbReference>
<feature type="domain" description="Glyceraldehyde 3-phosphate dehydrogenase NAD(P) binding" evidence="12">
    <location>
        <begin position="3"/>
        <end position="156"/>
    </location>
</feature>
<comment type="similarity">
    <text evidence="1 11">Belongs to the glyceraldehyde-3-phosphate dehydrogenase family.</text>
</comment>